<organism evidence="3 4">
    <name type="scientific">Tieghemostelium lacteum</name>
    <name type="common">Slime mold</name>
    <name type="synonym">Dictyostelium lacteum</name>
    <dbReference type="NCBI Taxonomy" id="361077"/>
    <lineage>
        <taxon>Eukaryota</taxon>
        <taxon>Amoebozoa</taxon>
        <taxon>Evosea</taxon>
        <taxon>Eumycetozoa</taxon>
        <taxon>Dictyostelia</taxon>
        <taxon>Dictyosteliales</taxon>
        <taxon>Raperosteliaceae</taxon>
        <taxon>Tieghemostelium</taxon>
    </lineage>
</organism>
<feature type="transmembrane region" description="Helical" evidence="2">
    <location>
        <begin position="15"/>
        <end position="35"/>
    </location>
</feature>
<dbReference type="OrthoDB" id="10255522at2759"/>
<reference evidence="3 4" key="1">
    <citation type="submission" date="2015-12" db="EMBL/GenBank/DDBJ databases">
        <title>Dictyostelia acquired genes for synthesis and detection of signals that induce cell-type specialization by lateral gene transfer from prokaryotes.</title>
        <authorList>
            <person name="Gloeckner G."/>
            <person name="Schaap P."/>
        </authorList>
    </citation>
    <scope>NUCLEOTIDE SEQUENCE [LARGE SCALE GENOMIC DNA]</scope>
    <source>
        <strain evidence="3 4">TK</strain>
    </source>
</reference>
<feature type="coiled-coil region" evidence="1">
    <location>
        <begin position="242"/>
        <end position="323"/>
    </location>
</feature>
<keyword evidence="2" id="KW-0812">Transmembrane</keyword>
<keyword evidence="2" id="KW-1133">Transmembrane helix</keyword>
<evidence type="ECO:0000256" key="2">
    <source>
        <dbReference type="SAM" id="Phobius"/>
    </source>
</evidence>
<evidence type="ECO:0000313" key="4">
    <source>
        <dbReference type="Proteomes" id="UP000076078"/>
    </source>
</evidence>
<evidence type="ECO:0000256" key="1">
    <source>
        <dbReference type="SAM" id="Coils"/>
    </source>
</evidence>
<dbReference type="InParanoid" id="A0A152A287"/>
<dbReference type="EMBL" id="LODT01000015">
    <property type="protein sequence ID" value="KYR00372.1"/>
    <property type="molecule type" value="Genomic_DNA"/>
</dbReference>
<sequence>MDSLSLLIDNFNNTYNQYFFIFISLVGIFVFILLVEIYKKEKSYKDQIKGLKKQLEDGDIKFKDLYKFNLESEDHYHNIWLNQIKQIKYLNDITEKDNKISELKTKAITELGQLLKDSEIGKLKLQKESEDSKSKYEKIISALKLKVATLEKDNKILVADLEGANEKIQLQDSDLISLAAEKKLGSEAASTATVNMEKCSKRIEDLASKNIVLSMELYTTRCHLNSKISGLVTMNSHLLDTIEKLVTDRNDLDQEKVQLVNELKLVSTRSKSNDEFFQETLEDMEYQIHHLEEKYSKVNLEHQEELEEQRSDYELNIINLQKQFSNGLDEVKIKLEERILPLRESLDICRGELALKNERLKLIELSIQEQQVHLVENSRGFSGMVRFGLKLLDHQVRNVSRW</sequence>
<feature type="coiled-coil region" evidence="1">
    <location>
        <begin position="133"/>
        <end position="167"/>
    </location>
</feature>
<name>A0A152A287_TIELA</name>
<evidence type="ECO:0000313" key="3">
    <source>
        <dbReference type="EMBL" id="KYR00372.1"/>
    </source>
</evidence>
<keyword evidence="4" id="KW-1185">Reference proteome</keyword>
<keyword evidence="2" id="KW-0472">Membrane</keyword>
<protein>
    <submittedName>
        <fullName evidence="3">Uncharacterized protein</fullName>
    </submittedName>
</protein>
<gene>
    <name evidence="3" type="ORF">DLAC_03117</name>
</gene>
<dbReference type="Proteomes" id="UP000076078">
    <property type="component" value="Unassembled WGS sequence"/>
</dbReference>
<dbReference type="AlphaFoldDB" id="A0A152A287"/>
<keyword evidence="1" id="KW-0175">Coiled coil</keyword>
<comment type="caution">
    <text evidence="3">The sequence shown here is derived from an EMBL/GenBank/DDBJ whole genome shotgun (WGS) entry which is preliminary data.</text>
</comment>
<accession>A0A152A287</accession>
<proteinExistence type="predicted"/>